<sequence>MRLKPFFGSFEPLRVRLSVITERIYGYAAARHEPAPDLDIFWRHQPDEILHNYIYAVLMKISVIPEAEQI</sequence>
<dbReference type="AlphaFoldDB" id="A0A645JFU0"/>
<dbReference type="EMBL" id="VSSQ01132963">
    <property type="protein sequence ID" value="MPN59214.1"/>
    <property type="molecule type" value="Genomic_DNA"/>
</dbReference>
<accession>A0A645JFU0</accession>
<comment type="caution">
    <text evidence="1">The sequence shown here is derived from an EMBL/GenBank/DDBJ whole genome shotgun (WGS) entry which is preliminary data.</text>
</comment>
<proteinExistence type="predicted"/>
<protein>
    <submittedName>
        <fullName evidence="1">Uncharacterized protein</fullName>
    </submittedName>
</protein>
<gene>
    <name evidence="1" type="ORF">SDC9_206934</name>
</gene>
<evidence type="ECO:0000313" key="1">
    <source>
        <dbReference type="EMBL" id="MPN59214.1"/>
    </source>
</evidence>
<organism evidence="1">
    <name type="scientific">bioreactor metagenome</name>
    <dbReference type="NCBI Taxonomy" id="1076179"/>
    <lineage>
        <taxon>unclassified sequences</taxon>
        <taxon>metagenomes</taxon>
        <taxon>ecological metagenomes</taxon>
    </lineage>
</organism>
<name>A0A645JFU0_9ZZZZ</name>
<reference evidence="1" key="1">
    <citation type="submission" date="2019-08" db="EMBL/GenBank/DDBJ databases">
        <authorList>
            <person name="Kucharzyk K."/>
            <person name="Murdoch R.W."/>
            <person name="Higgins S."/>
            <person name="Loffler F."/>
        </authorList>
    </citation>
    <scope>NUCLEOTIDE SEQUENCE</scope>
</reference>